<dbReference type="SUPFAM" id="SSF48452">
    <property type="entry name" value="TPR-like"/>
    <property type="match status" value="1"/>
</dbReference>
<organism evidence="4 5">
    <name type="scientific">Nonomuraea corallina</name>
    <dbReference type="NCBI Taxonomy" id="2989783"/>
    <lineage>
        <taxon>Bacteria</taxon>
        <taxon>Bacillati</taxon>
        <taxon>Actinomycetota</taxon>
        <taxon>Actinomycetes</taxon>
        <taxon>Streptosporangiales</taxon>
        <taxon>Streptosporangiaceae</taxon>
        <taxon>Nonomuraea</taxon>
    </lineage>
</organism>
<evidence type="ECO:0000256" key="1">
    <source>
        <dbReference type="ARBA" id="ARBA00022737"/>
    </source>
</evidence>
<feature type="repeat" description="TPR" evidence="3">
    <location>
        <begin position="435"/>
        <end position="468"/>
    </location>
</feature>
<evidence type="ECO:0000256" key="2">
    <source>
        <dbReference type="ARBA" id="ARBA00022803"/>
    </source>
</evidence>
<reference evidence="4" key="1">
    <citation type="submission" date="2022-11" db="EMBL/GenBank/DDBJ databases">
        <title>Nonomuraea corallina sp. nov., a new species of the genus Nonomuraea isolated from sea side sediment in Thai sea.</title>
        <authorList>
            <person name="Ngamcharungchit C."/>
            <person name="Matsumoto A."/>
            <person name="Suriyachadkun C."/>
            <person name="Panbangred W."/>
            <person name="Inahashi Y."/>
            <person name="Intra B."/>
        </authorList>
    </citation>
    <scope>NUCLEOTIDE SEQUENCE</scope>
    <source>
        <strain evidence="4">MCN248</strain>
    </source>
</reference>
<dbReference type="Pfam" id="PF13414">
    <property type="entry name" value="TPR_11"/>
    <property type="match status" value="1"/>
</dbReference>
<protein>
    <submittedName>
        <fullName evidence="4">Tetratricopeptide repeat protein</fullName>
    </submittedName>
</protein>
<accession>A0ABT4SBI5</accession>
<dbReference type="InterPro" id="IPR050498">
    <property type="entry name" value="Ycf3"/>
</dbReference>
<dbReference type="Proteomes" id="UP001144036">
    <property type="component" value="Unassembled WGS sequence"/>
</dbReference>
<keyword evidence="1" id="KW-0677">Repeat</keyword>
<dbReference type="EMBL" id="JAPNNL010000045">
    <property type="protein sequence ID" value="MDA0634561.1"/>
    <property type="molecule type" value="Genomic_DNA"/>
</dbReference>
<keyword evidence="5" id="KW-1185">Reference proteome</keyword>
<feature type="repeat" description="TPR" evidence="3">
    <location>
        <begin position="537"/>
        <end position="570"/>
    </location>
</feature>
<evidence type="ECO:0000256" key="3">
    <source>
        <dbReference type="PROSITE-ProRule" id="PRU00339"/>
    </source>
</evidence>
<dbReference type="PANTHER" id="PTHR44858">
    <property type="entry name" value="TETRATRICOPEPTIDE REPEAT PROTEIN 6"/>
    <property type="match status" value="1"/>
</dbReference>
<dbReference type="SMART" id="SM00028">
    <property type="entry name" value="TPR"/>
    <property type="match status" value="8"/>
</dbReference>
<feature type="repeat" description="TPR" evidence="3">
    <location>
        <begin position="469"/>
        <end position="502"/>
    </location>
</feature>
<comment type="caution">
    <text evidence="4">The sequence shown here is derived from an EMBL/GenBank/DDBJ whole genome shotgun (WGS) entry which is preliminary data.</text>
</comment>
<dbReference type="InterPro" id="IPR019734">
    <property type="entry name" value="TPR_rpt"/>
</dbReference>
<dbReference type="PANTHER" id="PTHR44858:SF1">
    <property type="entry name" value="UDP-N-ACETYLGLUCOSAMINE--PEPTIDE N-ACETYLGLUCOSAMINYLTRANSFERASE SPINDLY-RELATED"/>
    <property type="match status" value="1"/>
</dbReference>
<dbReference type="Pfam" id="PF13432">
    <property type="entry name" value="TPR_16"/>
    <property type="match status" value="2"/>
</dbReference>
<dbReference type="RefSeq" id="WP_270155377.1">
    <property type="nucleotide sequence ID" value="NZ_JAPNNL010000045.1"/>
</dbReference>
<name>A0ABT4SBI5_9ACTN</name>
<evidence type="ECO:0000313" key="4">
    <source>
        <dbReference type="EMBL" id="MDA0634561.1"/>
    </source>
</evidence>
<proteinExistence type="predicted"/>
<feature type="repeat" description="TPR" evidence="3">
    <location>
        <begin position="367"/>
        <end position="400"/>
    </location>
</feature>
<keyword evidence="2 3" id="KW-0802">TPR repeat</keyword>
<dbReference type="Gene3D" id="1.25.40.10">
    <property type="entry name" value="Tetratricopeptide repeat domain"/>
    <property type="match status" value="3"/>
</dbReference>
<evidence type="ECO:0000313" key="5">
    <source>
        <dbReference type="Proteomes" id="UP001144036"/>
    </source>
</evidence>
<sequence>MSPTSDALHVDCHAYGVFPYVGCNELMNQLLPRIQRERPDFIRRFARTIVTLAPDSHAIVLQTAPDLASIIGPPGRIPFTANGRDEGLHPRGRTRWLAHAMVELLGLWWRDGEQVVFTNVDQADPLQREFLDILSRRIRPDQARIVLQGHGPRPDPDLAGPDAHAGRADELSRLGRRSLELTLVPYHLERSSAEPTRIVEALAEAAHHYSVVGFYEIAMRLAREALRHSPQDVLTEGRMHRIVITSLMMLGQLREAEALCADLQQHTDNPVTLLNCANARALMHARLHDPQDRDYEIGIRQLEECLRHLRDVPESLNPEANAIFIDTNLRALLELRAKRPDSAMRLLRSGLRDLKRDFPDLYACEAGVYLQNVGRLHYRTRRYALAAEAFTEAIEHEPMSPEIYFERANNWRAAGDHLRAVRDYQLAAAAGPAFPQISFNAALSYAAMGRDVEAVEEYGRALELDPGYVNALLNRANLHHAQGRFGEARQDVERGLELSPGHPDLLCTLGLLALQDRDHRAALAAFTAALAARPAMTEALMNRATTWFDMGHPAQALKDLTRALSIRPDAATYTNRGLVHQFMGRWQEAIDDYDQALLHESVDTAMVTRRRANCTRSLAGT</sequence>
<dbReference type="InterPro" id="IPR011990">
    <property type="entry name" value="TPR-like_helical_dom_sf"/>
</dbReference>
<gene>
    <name evidence="4" type="ORF">OUY22_14140</name>
</gene>
<dbReference type="PROSITE" id="PS50005">
    <property type="entry name" value="TPR"/>
    <property type="match status" value="4"/>
</dbReference>